<dbReference type="AlphaFoldDB" id="A0A8J5N4N5"/>
<evidence type="ECO:0000313" key="4">
    <source>
        <dbReference type="EMBL" id="KAG7173286.1"/>
    </source>
</evidence>
<dbReference type="GO" id="GO:0003729">
    <property type="term" value="F:mRNA binding"/>
    <property type="evidence" value="ECO:0007669"/>
    <property type="project" value="InterPro"/>
</dbReference>
<dbReference type="GO" id="GO:0005737">
    <property type="term" value="C:cytoplasm"/>
    <property type="evidence" value="ECO:0007669"/>
    <property type="project" value="TreeGrafter"/>
</dbReference>
<evidence type="ECO:0000259" key="3">
    <source>
        <dbReference type="PROSITE" id="PS51391"/>
    </source>
</evidence>
<feature type="compositionally biased region" description="Basic and acidic residues" evidence="2">
    <location>
        <begin position="294"/>
        <end position="336"/>
    </location>
</feature>
<evidence type="ECO:0000256" key="1">
    <source>
        <dbReference type="SAM" id="Coils"/>
    </source>
</evidence>
<dbReference type="GO" id="GO:0031124">
    <property type="term" value="P:mRNA 3'-end processing"/>
    <property type="evidence" value="ECO:0007669"/>
    <property type="project" value="InterPro"/>
</dbReference>
<feature type="region of interest" description="Disordered" evidence="2">
    <location>
        <begin position="214"/>
        <end position="517"/>
    </location>
</feature>
<keyword evidence="5" id="KW-1185">Reference proteome</keyword>
<dbReference type="SMART" id="SM00582">
    <property type="entry name" value="RPR"/>
    <property type="match status" value="1"/>
</dbReference>
<sequence length="517" mass="58873">MPGPDTSEVAEEYRSSLKDLTINSKPLITMLTMLADENRPHAAIIVKVIEEHIHEVSGPQKLPVMYLIDSIMKNVGQDYIKMFGHNIISTFSCVFEKVDERTRKKLYELRHTWNEVFPKSRLYGLDVKVQSLDPAWPLPTGPAITSQTSSKPNIHINPNIIKPGVVKGSSLTSSSSGHKNKKELEILKREEQILELERQKLMLEKKKILLEQSRQSKSETKVVKPEPEKPIAKTIDDPSISSERRSEFLRSYKIKKKSQNKEESQVSSTIHVDPRRVHQVLPVVAASSPVVTQDPRRINETTRDPRLTVENNRDPRITPESSRDPRLNSESSRDPRLNSTLSTNSTKAAKPSEAQVTSSRDPRVAVKEVKDKDKDKVKEREQRKSKKETPVKPKKEKEVKPSKSEARSTRSLHRAKEKEKKEKESPVSSSSLKSNITHTKKSLEAPAPVVVNNSTTSFKSNRRNKQRTYKQRTESPVEEPNSPPRKKRSYDEILSDSDDSDHYQANRPNPALYNKSD</sequence>
<feature type="compositionally biased region" description="Basic residues" evidence="2">
    <location>
        <begin position="460"/>
        <end position="470"/>
    </location>
</feature>
<dbReference type="EMBL" id="JAHLQT010010116">
    <property type="protein sequence ID" value="KAG7173286.1"/>
    <property type="molecule type" value="Genomic_DNA"/>
</dbReference>
<dbReference type="SUPFAM" id="SSF48464">
    <property type="entry name" value="ENTH/VHS domain"/>
    <property type="match status" value="1"/>
</dbReference>
<feature type="compositionally biased region" description="Basic and acidic residues" evidence="2">
    <location>
        <begin position="214"/>
        <end position="250"/>
    </location>
</feature>
<reference evidence="4" key="1">
    <citation type="journal article" date="2021" name="Sci. Adv.">
        <title>The American lobster genome reveals insights on longevity, neural, and immune adaptations.</title>
        <authorList>
            <person name="Polinski J.M."/>
            <person name="Zimin A.V."/>
            <person name="Clark K.F."/>
            <person name="Kohn A.B."/>
            <person name="Sadowski N."/>
            <person name="Timp W."/>
            <person name="Ptitsyn A."/>
            <person name="Khanna P."/>
            <person name="Romanova D.Y."/>
            <person name="Williams P."/>
            <person name="Greenwood S.J."/>
            <person name="Moroz L.L."/>
            <person name="Walt D.R."/>
            <person name="Bodnar A.G."/>
        </authorList>
    </citation>
    <scope>NUCLEOTIDE SEQUENCE</scope>
    <source>
        <strain evidence="4">GMGI-L3</strain>
    </source>
</reference>
<protein>
    <submittedName>
        <fullName evidence="4">Pre-mRNA cleavage complex 2 protein Pcf11-like 1</fullName>
    </submittedName>
</protein>
<feature type="compositionally biased region" description="Low complexity" evidence="2">
    <location>
        <begin position="282"/>
        <end position="291"/>
    </location>
</feature>
<name>A0A8J5N4N5_HOMAM</name>
<dbReference type="Proteomes" id="UP000747542">
    <property type="component" value="Unassembled WGS sequence"/>
</dbReference>
<dbReference type="Gene3D" id="1.25.40.90">
    <property type="match status" value="1"/>
</dbReference>
<dbReference type="CDD" id="cd16982">
    <property type="entry name" value="CID_Pcf11"/>
    <property type="match status" value="1"/>
</dbReference>
<gene>
    <name evidence="4" type="primary">PCF11-L1</name>
    <name evidence="4" type="ORF">Hamer_G014611</name>
</gene>
<comment type="caution">
    <text evidence="4">The sequence shown here is derived from an EMBL/GenBank/DDBJ whole genome shotgun (WGS) entry which is preliminary data.</text>
</comment>
<dbReference type="InterPro" id="IPR008942">
    <property type="entry name" value="ENTH_VHS"/>
</dbReference>
<evidence type="ECO:0000256" key="2">
    <source>
        <dbReference type="SAM" id="MobiDB-lite"/>
    </source>
</evidence>
<dbReference type="GO" id="GO:0006369">
    <property type="term" value="P:termination of RNA polymerase II transcription"/>
    <property type="evidence" value="ECO:0007669"/>
    <property type="project" value="InterPro"/>
</dbReference>
<dbReference type="InterPro" id="IPR045154">
    <property type="entry name" value="PCF11-like"/>
</dbReference>
<accession>A0A8J5N4N5</accession>
<feature type="coiled-coil region" evidence="1">
    <location>
        <begin position="179"/>
        <end position="213"/>
    </location>
</feature>
<feature type="compositionally biased region" description="Polar residues" evidence="2">
    <location>
        <begin position="337"/>
        <end position="347"/>
    </location>
</feature>
<dbReference type="InterPro" id="IPR047415">
    <property type="entry name" value="Pcf11_CID"/>
</dbReference>
<feature type="domain" description="CID" evidence="3">
    <location>
        <begin position="5"/>
        <end position="133"/>
    </location>
</feature>
<keyword evidence="1" id="KW-0175">Coiled coil</keyword>
<dbReference type="GO" id="GO:0000993">
    <property type="term" value="F:RNA polymerase II complex binding"/>
    <property type="evidence" value="ECO:0007669"/>
    <property type="project" value="InterPro"/>
</dbReference>
<proteinExistence type="predicted"/>
<dbReference type="Pfam" id="PF04818">
    <property type="entry name" value="CID"/>
    <property type="match status" value="1"/>
</dbReference>
<dbReference type="PANTHER" id="PTHR15921">
    <property type="entry name" value="PRE-MRNA CLEAVAGE COMPLEX II"/>
    <property type="match status" value="1"/>
</dbReference>
<dbReference type="InterPro" id="IPR006569">
    <property type="entry name" value="CID_dom"/>
</dbReference>
<evidence type="ECO:0000313" key="5">
    <source>
        <dbReference type="Proteomes" id="UP000747542"/>
    </source>
</evidence>
<dbReference type="PANTHER" id="PTHR15921:SF3">
    <property type="entry name" value="PRE-MRNA CLEAVAGE COMPLEX 2 PROTEIN PCF11"/>
    <property type="match status" value="1"/>
</dbReference>
<dbReference type="PROSITE" id="PS51391">
    <property type="entry name" value="CID"/>
    <property type="match status" value="1"/>
</dbReference>
<organism evidence="4 5">
    <name type="scientific">Homarus americanus</name>
    <name type="common">American lobster</name>
    <dbReference type="NCBI Taxonomy" id="6706"/>
    <lineage>
        <taxon>Eukaryota</taxon>
        <taxon>Metazoa</taxon>
        <taxon>Ecdysozoa</taxon>
        <taxon>Arthropoda</taxon>
        <taxon>Crustacea</taxon>
        <taxon>Multicrustacea</taxon>
        <taxon>Malacostraca</taxon>
        <taxon>Eumalacostraca</taxon>
        <taxon>Eucarida</taxon>
        <taxon>Decapoda</taxon>
        <taxon>Pleocyemata</taxon>
        <taxon>Astacidea</taxon>
        <taxon>Nephropoidea</taxon>
        <taxon>Nephropidae</taxon>
        <taxon>Homarus</taxon>
    </lineage>
</organism>
<dbReference type="GO" id="GO:0005849">
    <property type="term" value="C:mRNA cleavage factor complex"/>
    <property type="evidence" value="ECO:0007669"/>
    <property type="project" value="TreeGrafter"/>
</dbReference>
<feature type="compositionally biased region" description="Basic and acidic residues" evidence="2">
    <location>
        <begin position="360"/>
        <end position="425"/>
    </location>
</feature>